<dbReference type="OrthoDB" id="3787162at2"/>
<keyword evidence="2" id="KW-1185">Reference proteome</keyword>
<proteinExistence type="predicted"/>
<dbReference type="RefSeq" id="WP_135267072.1">
    <property type="nucleotide sequence ID" value="NZ_CP038436.1"/>
</dbReference>
<organism evidence="1 2">
    <name type="scientific">Nocardioides seonyuensis</name>
    <dbReference type="NCBI Taxonomy" id="2518371"/>
    <lineage>
        <taxon>Bacteria</taxon>
        <taxon>Bacillati</taxon>
        <taxon>Actinomycetota</taxon>
        <taxon>Actinomycetes</taxon>
        <taxon>Propionibacteriales</taxon>
        <taxon>Nocardioidaceae</taxon>
        <taxon>Nocardioides</taxon>
    </lineage>
</organism>
<reference evidence="1 2" key="1">
    <citation type="submission" date="2019-03" db="EMBL/GenBank/DDBJ databases">
        <title>Three New Species of Nocardioides, Nocardioides euryhalodurans sp. nov., Nocardioides seonyuensis sp. nov. and Nocardioides eburneoflavus sp. nov. Iolated from Soil.</title>
        <authorList>
            <person name="Roh S.G."/>
            <person name="Lee C."/>
            <person name="Kim M.-K."/>
            <person name="Kim S.B."/>
        </authorList>
    </citation>
    <scope>NUCLEOTIDE SEQUENCE [LARGE SCALE GENOMIC DNA]</scope>
    <source>
        <strain evidence="1 2">MMS17-SY207-3</strain>
    </source>
</reference>
<evidence type="ECO:0000313" key="2">
    <source>
        <dbReference type="Proteomes" id="UP000294853"/>
    </source>
</evidence>
<dbReference type="EMBL" id="CP038436">
    <property type="protein sequence ID" value="QBX55104.1"/>
    <property type="molecule type" value="Genomic_DNA"/>
</dbReference>
<accession>A0A4P7ID84</accession>
<sequence>MGQATEAAGEVVVRWGNLKKYFEDLETVAGQAADIEKYAKEEVFNRSGFAYRLCVLQPLADMMDTCGEVFGDLRSTFDESWEDLIASLALTAEEIQEADGIQGQAYLKAFIDLAGDS</sequence>
<dbReference type="Proteomes" id="UP000294853">
    <property type="component" value="Chromosome"/>
</dbReference>
<gene>
    <name evidence="1" type="ORF">EXE58_06295</name>
</gene>
<protein>
    <submittedName>
        <fullName evidence="1">Uncharacterized protein</fullName>
    </submittedName>
</protein>
<evidence type="ECO:0000313" key="1">
    <source>
        <dbReference type="EMBL" id="QBX55104.1"/>
    </source>
</evidence>
<name>A0A4P7ID84_9ACTN</name>
<dbReference type="KEGG" id="nsn:EXE58_06295"/>
<dbReference type="AlphaFoldDB" id="A0A4P7ID84"/>